<evidence type="ECO:0000313" key="8">
    <source>
        <dbReference type="Proteomes" id="UP000188946"/>
    </source>
</evidence>
<dbReference type="PANTHER" id="PTHR21599">
    <property type="entry name" value="GLYCERATE KINASE"/>
    <property type="match status" value="1"/>
</dbReference>
<proteinExistence type="inferred from homology"/>
<protein>
    <submittedName>
        <fullName evidence="5">Glycerate kinase</fullName>
    </submittedName>
</protein>
<dbReference type="AlphaFoldDB" id="A0AB36JU40"/>
<accession>A0AB36JU40</accession>
<dbReference type="InterPro" id="IPR018197">
    <property type="entry name" value="Glycerate_kinase_RE-like"/>
</dbReference>
<name>A0AB36JU40_9STRE</name>
<keyword evidence="3 4" id="KW-0418">Kinase</keyword>
<dbReference type="PIRSF" id="PIRSF006078">
    <property type="entry name" value="GlxK"/>
    <property type="match status" value="1"/>
</dbReference>
<dbReference type="EMBL" id="MSPT01000004">
    <property type="protein sequence ID" value="ONK28645.1"/>
    <property type="molecule type" value="Genomic_DNA"/>
</dbReference>
<evidence type="ECO:0000313" key="6">
    <source>
        <dbReference type="EMBL" id="ONK30330.1"/>
    </source>
</evidence>
<evidence type="ECO:0000256" key="4">
    <source>
        <dbReference type="PIRNR" id="PIRNR006078"/>
    </source>
</evidence>
<dbReference type="PANTHER" id="PTHR21599:SF0">
    <property type="entry name" value="GLYCERATE KINASE"/>
    <property type="match status" value="1"/>
</dbReference>
<dbReference type="InterPro" id="IPR018193">
    <property type="entry name" value="Glyc_kinase_flavodox-like_fold"/>
</dbReference>
<dbReference type="Proteomes" id="UP000188600">
    <property type="component" value="Unassembled WGS sequence"/>
</dbReference>
<dbReference type="GO" id="GO:0008887">
    <property type="term" value="F:glycerate kinase activity"/>
    <property type="evidence" value="ECO:0007669"/>
    <property type="project" value="UniProtKB-UniRule"/>
</dbReference>
<dbReference type="GO" id="GO:0031388">
    <property type="term" value="P:organic acid phosphorylation"/>
    <property type="evidence" value="ECO:0007669"/>
    <property type="project" value="UniProtKB-UniRule"/>
</dbReference>
<evidence type="ECO:0000256" key="2">
    <source>
        <dbReference type="ARBA" id="ARBA00022679"/>
    </source>
</evidence>
<dbReference type="Gene3D" id="3.90.1510.10">
    <property type="entry name" value="Glycerate kinase, domain 2"/>
    <property type="match status" value="1"/>
</dbReference>
<dbReference type="Proteomes" id="UP000188946">
    <property type="component" value="Unassembled WGS sequence"/>
</dbReference>
<dbReference type="InterPro" id="IPR036129">
    <property type="entry name" value="Glycerate_kinase_sf"/>
</dbReference>
<gene>
    <name evidence="6" type="ORF">BVE84_03560</name>
    <name evidence="5" type="ORF">BVE86_02840</name>
</gene>
<dbReference type="Gene3D" id="3.40.50.10350">
    <property type="entry name" value="Glycerate kinase, domain 1"/>
    <property type="match status" value="1"/>
</dbReference>
<evidence type="ECO:0000256" key="3">
    <source>
        <dbReference type="ARBA" id="ARBA00022777"/>
    </source>
</evidence>
<dbReference type="Pfam" id="PF02595">
    <property type="entry name" value="Gly_kinase"/>
    <property type="match status" value="2"/>
</dbReference>
<dbReference type="InterPro" id="IPR004381">
    <property type="entry name" value="Glycerate_kinase"/>
</dbReference>
<evidence type="ECO:0000313" key="5">
    <source>
        <dbReference type="EMBL" id="ONK28645.1"/>
    </source>
</evidence>
<keyword evidence="8" id="KW-1185">Reference proteome</keyword>
<organism evidence="5 7">
    <name type="scientific">Streptococcus azizii</name>
    <dbReference type="NCBI Taxonomy" id="1579424"/>
    <lineage>
        <taxon>Bacteria</taxon>
        <taxon>Bacillati</taxon>
        <taxon>Bacillota</taxon>
        <taxon>Bacilli</taxon>
        <taxon>Lactobacillales</taxon>
        <taxon>Streptococcaceae</taxon>
        <taxon>Streptococcus</taxon>
    </lineage>
</organism>
<reference evidence="7 8" key="1">
    <citation type="submission" date="2016-12" db="EMBL/GenBank/DDBJ databases">
        <authorList>
            <person name="Gulvik C.A."/>
        </authorList>
    </citation>
    <scope>NUCLEOTIDE SEQUENCE [LARGE SCALE GENOMIC DNA]</scope>
    <source>
        <strain evidence="6 8">12-5202</strain>
        <strain evidence="5 7">12-5291</strain>
    </source>
</reference>
<comment type="similarity">
    <text evidence="1 4">Belongs to the glycerate kinase type-1 family.</text>
</comment>
<comment type="caution">
    <text evidence="5">The sequence shown here is derived from an EMBL/GenBank/DDBJ whole genome shotgun (WGS) entry which is preliminary data.</text>
</comment>
<evidence type="ECO:0000313" key="7">
    <source>
        <dbReference type="Proteomes" id="UP000188600"/>
    </source>
</evidence>
<dbReference type="SUPFAM" id="SSF110738">
    <property type="entry name" value="Glycerate kinase I"/>
    <property type="match status" value="1"/>
</dbReference>
<dbReference type="RefSeq" id="WP_076995716.1">
    <property type="nucleotide sequence ID" value="NZ_MSPR01000004.1"/>
</dbReference>
<dbReference type="EMBL" id="MSPR01000004">
    <property type="protein sequence ID" value="ONK30330.1"/>
    <property type="molecule type" value="Genomic_DNA"/>
</dbReference>
<sequence length="347" mass="36063">MKIIIAIDSFKGSATSAELNQAAREAVEGVLAGAKVETFAIADGGEGTLAALVEALDGEFISVPTVDLLERPIEASYFLVGQTAFIEAASVIGIDRIAPTPETVERATSCGLGALIRDALRRSCKEIIVTLGGTGTSDGGQGLLASLTKEEKEQLRSLSLVGLTDVTNVYAGKEGYARIFGPQKGALPHQVAAMDREALAYVALVKEQLGIDLQTLAGTGAAGGLGGALVVLGGELRAGFPFVAEIVGLQQAMQEADLVITGEGCLDAQSLSGKVPVGVASLARTRGIPTIAVCGSLATELGVFDDYFLATYAIQTGVYPLETAMQKEVTLANIRFVVRNIIRTFYP</sequence>
<evidence type="ECO:0000256" key="1">
    <source>
        <dbReference type="ARBA" id="ARBA00006284"/>
    </source>
</evidence>
<keyword evidence="2 4" id="KW-0808">Transferase</keyword>